<name>A0A081BZW3_VECG1</name>
<dbReference type="CDD" id="cd17541">
    <property type="entry name" value="REC_CheB-like"/>
    <property type="match status" value="1"/>
</dbReference>
<evidence type="ECO:0000313" key="4">
    <source>
        <dbReference type="Proteomes" id="UP000030661"/>
    </source>
</evidence>
<dbReference type="SMART" id="SM00448">
    <property type="entry name" value="REC"/>
    <property type="match status" value="1"/>
</dbReference>
<feature type="modified residue" description="4-aspartylphosphate" evidence="1">
    <location>
        <position position="65"/>
    </location>
</feature>
<dbReference type="HOGENOM" id="CLU_000445_69_15_0"/>
<dbReference type="PANTHER" id="PTHR42872">
    <property type="entry name" value="PROTEIN-GLUTAMATE METHYLESTERASE/PROTEIN-GLUTAMINE GLUTAMINASE"/>
    <property type="match status" value="1"/>
</dbReference>
<dbReference type="AlphaFoldDB" id="A0A081BZW3"/>
<dbReference type="InterPro" id="IPR011006">
    <property type="entry name" value="CheY-like_superfamily"/>
</dbReference>
<dbReference type="PROSITE" id="PS50110">
    <property type="entry name" value="RESPONSE_REGULATORY"/>
    <property type="match status" value="1"/>
</dbReference>
<dbReference type="PANTHER" id="PTHR42872:SF6">
    <property type="entry name" value="PROTEIN-GLUTAMATE METHYLESTERASE_PROTEIN-GLUTAMINE GLUTAMINASE"/>
    <property type="match status" value="1"/>
</dbReference>
<evidence type="ECO:0000313" key="3">
    <source>
        <dbReference type="EMBL" id="GAK57868.1"/>
    </source>
</evidence>
<dbReference type="STRING" id="1499967.U27_04840"/>
<dbReference type="Proteomes" id="UP000030661">
    <property type="component" value="Unassembled WGS sequence"/>
</dbReference>
<dbReference type="eggNOG" id="COG2201">
    <property type="taxonomic scope" value="Bacteria"/>
</dbReference>
<dbReference type="SUPFAM" id="SSF52172">
    <property type="entry name" value="CheY-like"/>
    <property type="match status" value="1"/>
</dbReference>
<organism evidence="3 4">
    <name type="scientific">Vecturithrix granuli</name>
    <dbReference type="NCBI Taxonomy" id="1499967"/>
    <lineage>
        <taxon>Bacteria</taxon>
        <taxon>Candidatus Moduliflexota</taxon>
        <taxon>Candidatus Vecturitrichia</taxon>
        <taxon>Candidatus Vecturitrichales</taxon>
        <taxon>Candidatus Vecturitrichaceae</taxon>
        <taxon>Candidatus Vecturithrix</taxon>
    </lineage>
</organism>
<evidence type="ECO:0000259" key="2">
    <source>
        <dbReference type="PROSITE" id="PS50110"/>
    </source>
</evidence>
<gene>
    <name evidence="3" type="ORF">U27_04840</name>
</gene>
<keyword evidence="4" id="KW-1185">Reference proteome</keyword>
<protein>
    <submittedName>
        <fullName evidence="3">Response regulator receiver modulated CheB methylesterase</fullName>
    </submittedName>
</protein>
<evidence type="ECO:0000256" key="1">
    <source>
        <dbReference type="PROSITE-ProRule" id="PRU00169"/>
    </source>
</evidence>
<reference evidence="3 4" key="1">
    <citation type="journal article" date="2015" name="PeerJ">
        <title>First genomic representation of candidate bacterial phylum KSB3 points to enhanced environmental sensing as a trigger of wastewater bulking.</title>
        <authorList>
            <person name="Sekiguchi Y."/>
            <person name="Ohashi A."/>
            <person name="Parks D.H."/>
            <person name="Yamauchi T."/>
            <person name="Tyson G.W."/>
            <person name="Hugenholtz P."/>
        </authorList>
    </citation>
    <scope>NUCLEOTIDE SEQUENCE [LARGE SCALE GENOMIC DNA]</scope>
</reference>
<dbReference type="GO" id="GO:0000160">
    <property type="term" value="P:phosphorelay signal transduction system"/>
    <property type="evidence" value="ECO:0007669"/>
    <property type="project" value="InterPro"/>
</dbReference>
<dbReference type="InterPro" id="IPR001789">
    <property type="entry name" value="Sig_transdc_resp-reg_receiver"/>
</dbReference>
<dbReference type="Gene3D" id="3.40.50.2300">
    <property type="match status" value="1"/>
</dbReference>
<proteinExistence type="predicted"/>
<keyword evidence="1" id="KW-0597">Phosphoprotein</keyword>
<accession>A0A081BZW3</accession>
<dbReference type="Pfam" id="PF00072">
    <property type="entry name" value="Response_reg"/>
    <property type="match status" value="1"/>
</dbReference>
<feature type="domain" description="Response regulatory" evidence="2">
    <location>
        <begin position="14"/>
        <end position="131"/>
    </location>
</feature>
<sequence length="138" mass="15715">MSMKKIPPSHHKVRVLIVDDSAFVRRTLTKILERDQRIEVIGTAWDGQEAIEKIARFSPDVVTMDLNMPNMDGIEALDIIMREMPLPVIVVSSLNRDIIEETLEALEHGAIDFILKPTELASEKLYQIQTQLINSCYV</sequence>
<dbReference type="EMBL" id="DF820466">
    <property type="protein sequence ID" value="GAK57868.1"/>
    <property type="molecule type" value="Genomic_DNA"/>
</dbReference>